<reference evidence="2 3" key="1">
    <citation type="journal article" date="2020" name="ISME J.">
        <title>Uncovering the hidden diversity of litter-decomposition mechanisms in mushroom-forming fungi.</title>
        <authorList>
            <person name="Floudas D."/>
            <person name="Bentzer J."/>
            <person name="Ahren D."/>
            <person name="Johansson T."/>
            <person name="Persson P."/>
            <person name="Tunlid A."/>
        </authorList>
    </citation>
    <scope>NUCLEOTIDE SEQUENCE [LARGE SCALE GENOMIC DNA]</scope>
    <source>
        <strain evidence="2 3">CBS 101986</strain>
    </source>
</reference>
<dbReference type="Proteomes" id="UP000567179">
    <property type="component" value="Unassembled WGS sequence"/>
</dbReference>
<dbReference type="OrthoDB" id="3058001at2759"/>
<keyword evidence="1" id="KW-0812">Transmembrane</keyword>
<dbReference type="EMBL" id="JAACJJ010000002">
    <property type="protein sequence ID" value="KAF5329620.1"/>
    <property type="molecule type" value="Genomic_DNA"/>
</dbReference>
<evidence type="ECO:0000256" key="1">
    <source>
        <dbReference type="SAM" id="Phobius"/>
    </source>
</evidence>
<feature type="transmembrane region" description="Helical" evidence="1">
    <location>
        <begin position="12"/>
        <end position="31"/>
    </location>
</feature>
<evidence type="ECO:0000313" key="2">
    <source>
        <dbReference type="EMBL" id="KAF5329620.1"/>
    </source>
</evidence>
<gene>
    <name evidence="2" type="ORF">D9619_009242</name>
</gene>
<feature type="transmembrane region" description="Helical" evidence="1">
    <location>
        <begin position="237"/>
        <end position="258"/>
    </location>
</feature>
<keyword evidence="1" id="KW-1133">Transmembrane helix</keyword>
<sequence>MKEAWTHPKLTPFRLAFILTTGGLGIAKAVLVSKGRTAISTTVEWITGVFVALRFQFLGSCEYNDTRPRYLKCLFLYDCLGRSGVANGEPRSDSNTLEPPQGLSVDRLALPLDSSIVVTGYRLLVSTFFTAFGLAKILCAYLDFSSAMYTLDWIIAIPLTLGMPARSLRKFFKVDYSSETLLTFKLAFIAPFCYWIKYWSGALRAVLSYSDYPAPSHDDTQDSVVINAIFERVLKGMVTSFCMGMIEAGVLGLVWPIIKARRGHYATSVQYGGLLVAFGTLYAFFSLMCIYIILSLVFVTVRTSELMFKPPVDTNIALLERTVLCFLICAMICLTAMLGTAAGHTMFKLPKLLITRARALVKDS</sequence>
<comment type="caution">
    <text evidence="2">The sequence shown here is derived from an EMBL/GenBank/DDBJ whole genome shotgun (WGS) entry which is preliminary data.</text>
</comment>
<accession>A0A8H5FAC5</accession>
<keyword evidence="3" id="KW-1185">Reference proteome</keyword>
<feature type="transmembrane region" description="Helical" evidence="1">
    <location>
        <begin position="123"/>
        <end position="144"/>
    </location>
</feature>
<protein>
    <submittedName>
        <fullName evidence="2">Uncharacterized protein</fullName>
    </submittedName>
</protein>
<feature type="transmembrane region" description="Helical" evidence="1">
    <location>
        <begin position="180"/>
        <end position="199"/>
    </location>
</feature>
<feature type="transmembrane region" description="Helical" evidence="1">
    <location>
        <begin position="150"/>
        <end position="168"/>
    </location>
</feature>
<dbReference type="AlphaFoldDB" id="A0A8H5FAC5"/>
<organism evidence="2 3">
    <name type="scientific">Psilocybe cf. subviscida</name>
    <dbReference type="NCBI Taxonomy" id="2480587"/>
    <lineage>
        <taxon>Eukaryota</taxon>
        <taxon>Fungi</taxon>
        <taxon>Dikarya</taxon>
        <taxon>Basidiomycota</taxon>
        <taxon>Agaricomycotina</taxon>
        <taxon>Agaricomycetes</taxon>
        <taxon>Agaricomycetidae</taxon>
        <taxon>Agaricales</taxon>
        <taxon>Agaricineae</taxon>
        <taxon>Strophariaceae</taxon>
        <taxon>Psilocybe</taxon>
    </lineage>
</organism>
<evidence type="ECO:0000313" key="3">
    <source>
        <dbReference type="Proteomes" id="UP000567179"/>
    </source>
</evidence>
<name>A0A8H5FAC5_9AGAR</name>
<feature type="transmembrane region" description="Helical" evidence="1">
    <location>
        <begin position="321"/>
        <end position="342"/>
    </location>
</feature>
<feature type="transmembrane region" description="Helical" evidence="1">
    <location>
        <begin position="270"/>
        <end position="301"/>
    </location>
</feature>
<keyword evidence="1" id="KW-0472">Membrane</keyword>
<proteinExistence type="predicted"/>